<sequence length="39" mass="4274">MHHDTSIDTAAQVVTIQYFDTLAFQGAEIPSNGRPIKSL</sequence>
<accession>A0A0A9DXM7</accession>
<organism evidence="1">
    <name type="scientific">Arundo donax</name>
    <name type="common">Giant reed</name>
    <name type="synonym">Donax arundinaceus</name>
    <dbReference type="NCBI Taxonomy" id="35708"/>
    <lineage>
        <taxon>Eukaryota</taxon>
        <taxon>Viridiplantae</taxon>
        <taxon>Streptophyta</taxon>
        <taxon>Embryophyta</taxon>
        <taxon>Tracheophyta</taxon>
        <taxon>Spermatophyta</taxon>
        <taxon>Magnoliopsida</taxon>
        <taxon>Liliopsida</taxon>
        <taxon>Poales</taxon>
        <taxon>Poaceae</taxon>
        <taxon>PACMAD clade</taxon>
        <taxon>Arundinoideae</taxon>
        <taxon>Arundineae</taxon>
        <taxon>Arundo</taxon>
    </lineage>
</organism>
<evidence type="ECO:0000313" key="1">
    <source>
        <dbReference type="EMBL" id="JAD91448.1"/>
    </source>
</evidence>
<dbReference type="EMBL" id="GBRH01206447">
    <property type="protein sequence ID" value="JAD91448.1"/>
    <property type="molecule type" value="Transcribed_RNA"/>
</dbReference>
<reference evidence="1" key="1">
    <citation type="submission" date="2014-09" db="EMBL/GenBank/DDBJ databases">
        <authorList>
            <person name="Magalhaes I.L.F."/>
            <person name="Oliveira U."/>
            <person name="Santos F.R."/>
            <person name="Vidigal T.H.D.A."/>
            <person name="Brescovit A.D."/>
            <person name="Santos A.J."/>
        </authorList>
    </citation>
    <scope>NUCLEOTIDE SEQUENCE</scope>
    <source>
        <tissue evidence="1">Shoot tissue taken approximately 20 cm above the soil surface</tissue>
    </source>
</reference>
<reference evidence="1" key="2">
    <citation type="journal article" date="2015" name="Data Brief">
        <title>Shoot transcriptome of the giant reed, Arundo donax.</title>
        <authorList>
            <person name="Barrero R.A."/>
            <person name="Guerrero F.D."/>
            <person name="Moolhuijzen P."/>
            <person name="Goolsby J.A."/>
            <person name="Tidwell J."/>
            <person name="Bellgard S.E."/>
            <person name="Bellgard M.I."/>
        </authorList>
    </citation>
    <scope>NUCLEOTIDE SEQUENCE</scope>
    <source>
        <tissue evidence="1">Shoot tissue taken approximately 20 cm above the soil surface</tissue>
    </source>
</reference>
<proteinExistence type="predicted"/>
<protein>
    <submittedName>
        <fullName evidence="1">Uncharacterized protein</fullName>
    </submittedName>
</protein>
<name>A0A0A9DXM7_ARUDO</name>
<dbReference type="AlphaFoldDB" id="A0A0A9DXM7"/>